<feature type="transmembrane region" description="Helical" evidence="5">
    <location>
        <begin position="12"/>
        <end position="32"/>
    </location>
</feature>
<evidence type="ECO:0000256" key="5">
    <source>
        <dbReference type="SAM" id="Phobius"/>
    </source>
</evidence>
<evidence type="ECO:0000256" key="2">
    <source>
        <dbReference type="ARBA" id="ARBA00022692"/>
    </source>
</evidence>
<dbReference type="AlphaFoldDB" id="A0A0H2MCE3"/>
<protein>
    <recommendedName>
        <fullName evidence="6">EamA domain-containing protein</fullName>
    </recommendedName>
</protein>
<feature type="transmembrane region" description="Helical" evidence="5">
    <location>
        <begin position="155"/>
        <end position="174"/>
    </location>
</feature>
<feature type="domain" description="EamA" evidence="6">
    <location>
        <begin position="156"/>
        <end position="291"/>
    </location>
</feature>
<keyword evidence="4 5" id="KW-0472">Membrane</keyword>
<feature type="transmembrane region" description="Helical" evidence="5">
    <location>
        <begin position="249"/>
        <end position="269"/>
    </location>
</feature>
<sequence>MLSDKPQLHQYILLVMLGAIWGSSFFLIKVTLESISPVTLTAFRLFFAFLVLTSLMFVLGKRFPKDAKTWRYYILIGITGNILPFVLISWGELHIDSGLAAILMAVIPLTALLIAHLWTEDEKMSLPKFMGTVIGFGGVILLMGPEALNGLGDSVLGQLAVAFASFCYGASSVFARKVGLVKLDPIVNGSAILLCASVMALPMAFIVEDPMSLEPTMVSIGALFMLSILSTAVAYIILYYLLGAVGASFTALNNYLVPVFGMIWGYLFLSESYEQEAFIALAVILLGIIITQVKGKSAKRLMNRFAVSKKAGEEV</sequence>
<gene>
    <name evidence="7" type="ORF">WH96_13710</name>
</gene>
<feature type="transmembrane region" description="Helical" evidence="5">
    <location>
        <begin position="72"/>
        <end position="91"/>
    </location>
</feature>
<comment type="subcellular location">
    <subcellularLocation>
        <location evidence="1">Membrane</location>
        <topology evidence="1">Multi-pass membrane protein</topology>
    </subcellularLocation>
</comment>
<keyword evidence="3 5" id="KW-1133">Transmembrane helix</keyword>
<feature type="transmembrane region" description="Helical" evidence="5">
    <location>
        <begin position="275"/>
        <end position="293"/>
    </location>
</feature>
<dbReference type="InterPro" id="IPR000620">
    <property type="entry name" value="EamA_dom"/>
</dbReference>
<dbReference type="Pfam" id="PF00892">
    <property type="entry name" value="EamA"/>
    <property type="match status" value="2"/>
</dbReference>
<evidence type="ECO:0000256" key="3">
    <source>
        <dbReference type="ARBA" id="ARBA00022989"/>
    </source>
</evidence>
<dbReference type="PANTHER" id="PTHR32322:SF9">
    <property type="entry name" value="AMINO-ACID METABOLITE EFFLUX PUMP-RELATED"/>
    <property type="match status" value="1"/>
</dbReference>
<evidence type="ECO:0000313" key="8">
    <source>
        <dbReference type="Proteomes" id="UP000035444"/>
    </source>
</evidence>
<comment type="caution">
    <text evidence="7">The sequence shown here is derived from an EMBL/GenBank/DDBJ whole genome shotgun (WGS) entry which is preliminary data.</text>
</comment>
<evidence type="ECO:0000256" key="4">
    <source>
        <dbReference type="ARBA" id="ARBA00023136"/>
    </source>
</evidence>
<evidence type="ECO:0000259" key="6">
    <source>
        <dbReference type="Pfam" id="PF00892"/>
    </source>
</evidence>
<feature type="transmembrane region" description="Helical" evidence="5">
    <location>
        <begin position="38"/>
        <end position="60"/>
    </location>
</feature>
<feature type="transmembrane region" description="Helical" evidence="5">
    <location>
        <begin position="219"/>
        <end position="242"/>
    </location>
</feature>
<dbReference type="EMBL" id="LAQL01000008">
    <property type="protein sequence ID" value="KLN60234.1"/>
    <property type="molecule type" value="Genomic_DNA"/>
</dbReference>
<organism evidence="7 8">
    <name type="scientific">Kiloniella spongiae</name>
    <dbReference type="NCBI Taxonomy" id="1489064"/>
    <lineage>
        <taxon>Bacteria</taxon>
        <taxon>Pseudomonadati</taxon>
        <taxon>Pseudomonadota</taxon>
        <taxon>Alphaproteobacteria</taxon>
        <taxon>Rhodospirillales</taxon>
        <taxon>Kiloniellaceae</taxon>
        <taxon>Kiloniella</taxon>
    </lineage>
</organism>
<dbReference type="PANTHER" id="PTHR32322">
    <property type="entry name" value="INNER MEMBRANE TRANSPORTER"/>
    <property type="match status" value="1"/>
</dbReference>
<dbReference type="GO" id="GO:0016020">
    <property type="term" value="C:membrane"/>
    <property type="evidence" value="ECO:0007669"/>
    <property type="project" value="UniProtKB-SubCell"/>
</dbReference>
<dbReference type="InterPro" id="IPR050638">
    <property type="entry name" value="AA-Vitamin_Transporters"/>
</dbReference>
<evidence type="ECO:0000313" key="7">
    <source>
        <dbReference type="EMBL" id="KLN60234.1"/>
    </source>
</evidence>
<feature type="transmembrane region" description="Helical" evidence="5">
    <location>
        <begin position="125"/>
        <end position="143"/>
    </location>
</feature>
<keyword evidence="2 5" id="KW-0812">Transmembrane</keyword>
<feature type="domain" description="EamA" evidence="6">
    <location>
        <begin position="12"/>
        <end position="143"/>
    </location>
</feature>
<dbReference type="InterPro" id="IPR037185">
    <property type="entry name" value="EmrE-like"/>
</dbReference>
<keyword evidence="8" id="KW-1185">Reference proteome</keyword>
<evidence type="ECO:0000256" key="1">
    <source>
        <dbReference type="ARBA" id="ARBA00004141"/>
    </source>
</evidence>
<dbReference type="OrthoDB" id="9810556at2"/>
<dbReference type="STRING" id="1489064.WH96_13710"/>
<proteinExistence type="predicted"/>
<feature type="transmembrane region" description="Helical" evidence="5">
    <location>
        <begin position="186"/>
        <end position="207"/>
    </location>
</feature>
<accession>A0A0H2MCE3</accession>
<dbReference type="Proteomes" id="UP000035444">
    <property type="component" value="Unassembled WGS sequence"/>
</dbReference>
<feature type="transmembrane region" description="Helical" evidence="5">
    <location>
        <begin position="97"/>
        <end position="118"/>
    </location>
</feature>
<reference evidence="7 8" key="1">
    <citation type="submission" date="2015-03" db="EMBL/GenBank/DDBJ databases">
        <title>Genome Sequence of Kiloniella spongiae MEBiC09566, isolated from a marine sponge.</title>
        <authorList>
            <person name="Shao Z."/>
            <person name="Wang L."/>
            <person name="Li X."/>
        </authorList>
    </citation>
    <scope>NUCLEOTIDE SEQUENCE [LARGE SCALE GENOMIC DNA]</scope>
    <source>
        <strain evidence="7 8">MEBiC09566</strain>
    </source>
</reference>
<dbReference type="SUPFAM" id="SSF103481">
    <property type="entry name" value="Multidrug resistance efflux transporter EmrE"/>
    <property type="match status" value="2"/>
</dbReference>
<dbReference type="RefSeq" id="WP_047764765.1">
    <property type="nucleotide sequence ID" value="NZ_LAQL01000008.1"/>
</dbReference>
<name>A0A0H2MCE3_9PROT</name>